<feature type="transmembrane region" description="Helical" evidence="2">
    <location>
        <begin position="107"/>
        <end position="128"/>
    </location>
</feature>
<dbReference type="InterPro" id="IPR021215">
    <property type="entry name" value="DUF2752"/>
</dbReference>
<feature type="region of interest" description="Disordered" evidence="1">
    <location>
        <begin position="1"/>
        <end position="34"/>
    </location>
</feature>
<feature type="transmembrane region" description="Helical" evidence="2">
    <location>
        <begin position="140"/>
        <end position="159"/>
    </location>
</feature>
<dbReference type="Pfam" id="PF10825">
    <property type="entry name" value="DUF2752"/>
    <property type="match status" value="1"/>
</dbReference>
<dbReference type="AlphaFoldDB" id="A0A3G8JVH7"/>
<evidence type="ECO:0000256" key="1">
    <source>
        <dbReference type="SAM" id="MobiDB-lite"/>
    </source>
</evidence>
<evidence type="ECO:0000313" key="4">
    <source>
        <dbReference type="Proteomes" id="UP000271469"/>
    </source>
</evidence>
<protein>
    <recommendedName>
        <fullName evidence="5">DUF2752 domain-containing protein</fullName>
    </recommendedName>
</protein>
<feature type="compositionally biased region" description="Low complexity" evidence="1">
    <location>
        <begin position="8"/>
        <end position="24"/>
    </location>
</feature>
<proteinExistence type="predicted"/>
<organism evidence="3 4">
    <name type="scientific">Gordonia insulae</name>
    <dbReference type="NCBI Taxonomy" id="2420509"/>
    <lineage>
        <taxon>Bacteria</taxon>
        <taxon>Bacillati</taxon>
        <taxon>Actinomycetota</taxon>
        <taxon>Actinomycetes</taxon>
        <taxon>Mycobacteriales</taxon>
        <taxon>Gordoniaceae</taxon>
        <taxon>Gordonia</taxon>
    </lineage>
</organism>
<evidence type="ECO:0008006" key="5">
    <source>
        <dbReference type="Google" id="ProtNLM"/>
    </source>
</evidence>
<evidence type="ECO:0000313" key="3">
    <source>
        <dbReference type="EMBL" id="AZG48609.1"/>
    </source>
</evidence>
<reference evidence="3 4" key="1">
    <citation type="submission" date="2018-11" db="EMBL/GenBank/DDBJ databases">
        <title>Gordonia insulae sp. nov., isolated from an island soil.</title>
        <authorList>
            <person name="Kim Y.S."/>
            <person name="Kim S.B."/>
        </authorList>
    </citation>
    <scope>NUCLEOTIDE SEQUENCE [LARGE SCALE GENOMIC DNA]</scope>
    <source>
        <strain evidence="3 4">MMS17-SY073</strain>
    </source>
</reference>
<accession>A0A3G8JVH7</accession>
<sequence length="175" mass="17832">MTSRSIYAGRVTTGEGTTERAATGPITTSGPRSELDAGGRLTAAAIAGAGLTAITVAVTLAPSTLARGPELCPFARMTGLPCPACGFTRSWVAMGHGDVAGAFAVNAFGPVFMLVAVIATAVALWALLTGRPVTERLRRVMTSPVALAVLVVWFGYGIVRAVDAAAGWGVFPTII</sequence>
<feature type="transmembrane region" description="Helical" evidence="2">
    <location>
        <begin position="41"/>
        <end position="61"/>
    </location>
</feature>
<gene>
    <name evidence="3" type="ORF">D7316_05227</name>
</gene>
<keyword evidence="4" id="KW-1185">Reference proteome</keyword>
<evidence type="ECO:0000256" key="2">
    <source>
        <dbReference type="SAM" id="Phobius"/>
    </source>
</evidence>
<dbReference type="EMBL" id="CP033972">
    <property type="protein sequence ID" value="AZG48609.1"/>
    <property type="molecule type" value="Genomic_DNA"/>
</dbReference>
<keyword evidence="2" id="KW-0472">Membrane</keyword>
<dbReference type="KEGG" id="gom:D7316_05227"/>
<keyword evidence="2" id="KW-1133">Transmembrane helix</keyword>
<dbReference type="Proteomes" id="UP000271469">
    <property type="component" value="Chromosome"/>
</dbReference>
<keyword evidence="2" id="KW-0812">Transmembrane</keyword>
<name>A0A3G8JVH7_9ACTN</name>